<evidence type="ECO:0000256" key="8">
    <source>
        <dbReference type="ARBA" id="ARBA00023136"/>
    </source>
</evidence>
<dbReference type="GO" id="GO:0016020">
    <property type="term" value="C:membrane"/>
    <property type="evidence" value="ECO:0007669"/>
    <property type="project" value="UniProtKB-SubCell"/>
</dbReference>
<dbReference type="GO" id="GO:0005576">
    <property type="term" value="C:extracellular region"/>
    <property type="evidence" value="ECO:0007669"/>
    <property type="project" value="UniProtKB-SubCell"/>
</dbReference>
<reference evidence="9" key="1">
    <citation type="journal article" date="2014" name="Int. J. Syst. Evol. Microbiol.">
        <title>Complete genome sequence of Corynebacterium casei LMG S-19264T (=DSM 44701T), isolated from a smear-ripened cheese.</title>
        <authorList>
            <consortium name="US DOE Joint Genome Institute (JGI-PGF)"/>
            <person name="Walter F."/>
            <person name="Albersmeier A."/>
            <person name="Kalinowski J."/>
            <person name="Ruckert C."/>
        </authorList>
    </citation>
    <scope>NUCLEOTIDE SEQUENCE</scope>
    <source>
        <strain evidence="9">VKM B-2935</strain>
    </source>
</reference>
<comment type="subcellular location">
    <subcellularLocation>
        <location evidence="1">Membrane</location>
    </subcellularLocation>
    <subcellularLocation>
        <location evidence="2">Secreted</location>
    </subcellularLocation>
</comment>
<protein>
    <submittedName>
        <fullName evidence="9">Uncharacterized protein</fullName>
    </submittedName>
</protein>
<dbReference type="PRINTS" id="PR01488">
    <property type="entry name" value="RTXTOXINA"/>
</dbReference>
<name>A0A9W6K7B6_9PSED</name>
<dbReference type="Proteomes" id="UP001143328">
    <property type="component" value="Unassembled WGS sequence"/>
</dbReference>
<dbReference type="InterPro" id="IPR003995">
    <property type="entry name" value="RTX_toxin_determinant-A"/>
</dbReference>
<dbReference type="Pfam" id="PF00353">
    <property type="entry name" value="HemolysinCabind"/>
    <property type="match status" value="6"/>
</dbReference>
<evidence type="ECO:0000256" key="6">
    <source>
        <dbReference type="ARBA" id="ARBA00022837"/>
    </source>
</evidence>
<dbReference type="PRINTS" id="PR00313">
    <property type="entry name" value="CABNDNGRPT"/>
</dbReference>
<comment type="caution">
    <text evidence="9">The sequence shown here is derived from an EMBL/GenBank/DDBJ whole genome shotgun (WGS) entry which is preliminary data.</text>
</comment>
<dbReference type="PROSITE" id="PS00330">
    <property type="entry name" value="HEMOLYSIN_CALCIUM"/>
    <property type="match status" value="3"/>
</dbReference>
<keyword evidence="10" id="KW-1185">Reference proteome</keyword>
<dbReference type="InterPro" id="IPR011049">
    <property type="entry name" value="Serralysin-like_metalloprot_C"/>
</dbReference>
<evidence type="ECO:0000256" key="3">
    <source>
        <dbReference type="ARBA" id="ARBA00022525"/>
    </source>
</evidence>
<dbReference type="GO" id="GO:0090729">
    <property type="term" value="F:toxin activity"/>
    <property type="evidence" value="ECO:0007669"/>
    <property type="project" value="UniProtKB-KW"/>
</dbReference>
<dbReference type="InterPro" id="IPR018511">
    <property type="entry name" value="Hemolysin-typ_Ca-bd_CS"/>
</dbReference>
<reference evidence="9" key="2">
    <citation type="submission" date="2023-01" db="EMBL/GenBank/DDBJ databases">
        <authorList>
            <person name="Sun Q."/>
            <person name="Evtushenko L."/>
        </authorList>
    </citation>
    <scope>NUCLEOTIDE SEQUENCE</scope>
    <source>
        <strain evidence="9">VKM B-2935</strain>
    </source>
</reference>
<evidence type="ECO:0000256" key="5">
    <source>
        <dbReference type="ARBA" id="ARBA00022737"/>
    </source>
</evidence>
<keyword evidence="3" id="KW-0964">Secreted</keyword>
<evidence type="ECO:0000256" key="4">
    <source>
        <dbReference type="ARBA" id="ARBA00022656"/>
    </source>
</evidence>
<proteinExistence type="predicted"/>
<dbReference type="InterPro" id="IPR050557">
    <property type="entry name" value="RTX_toxin/Mannuronan_C5-epim"/>
</dbReference>
<gene>
    <name evidence="9" type="ORF">GCM10017655_38750</name>
</gene>
<dbReference type="PANTHER" id="PTHR38340:SF1">
    <property type="entry name" value="S-LAYER PROTEIN"/>
    <property type="match status" value="1"/>
</dbReference>
<keyword evidence="4" id="KW-0800">Toxin</keyword>
<organism evidence="9 10">
    <name type="scientific">Pseudomonas turukhanskensis</name>
    <dbReference type="NCBI Taxonomy" id="1806536"/>
    <lineage>
        <taxon>Bacteria</taxon>
        <taxon>Pseudomonadati</taxon>
        <taxon>Pseudomonadota</taxon>
        <taxon>Gammaproteobacteria</taxon>
        <taxon>Pseudomonadales</taxon>
        <taxon>Pseudomonadaceae</taxon>
        <taxon>Pseudomonas</taxon>
    </lineage>
</organism>
<evidence type="ECO:0000313" key="9">
    <source>
        <dbReference type="EMBL" id="GLK90811.1"/>
    </source>
</evidence>
<dbReference type="Gene3D" id="2.150.10.10">
    <property type="entry name" value="Serralysin-like metalloprotease, C-terminal"/>
    <property type="match status" value="4"/>
</dbReference>
<keyword evidence="6" id="KW-0106">Calcium</keyword>
<evidence type="ECO:0000256" key="2">
    <source>
        <dbReference type="ARBA" id="ARBA00004613"/>
    </source>
</evidence>
<accession>A0A9W6K7B6</accession>
<evidence type="ECO:0000256" key="7">
    <source>
        <dbReference type="ARBA" id="ARBA00023026"/>
    </source>
</evidence>
<dbReference type="InterPro" id="IPR001343">
    <property type="entry name" value="Hemolysn_Ca-bd"/>
</dbReference>
<evidence type="ECO:0000256" key="1">
    <source>
        <dbReference type="ARBA" id="ARBA00004370"/>
    </source>
</evidence>
<sequence>MATIKSSDTRTVVDELATQLLDLLHNGNETATDVSALAGYIGGGGAVVDPEDSATYNITDSKVTQTLELAGVDGPQSTSYTLTGSKLKDATLANATKLVVSHSETEELAEDETSSTSVTKSTETTTLKVNPYNPAQLDVTQVALAGQYTGTQTDADGSLKTVGTTSGKFAGLQQYLLNDDNELALQTITIKAFDYTFQGTQSGAYFGTKLTGSFLENFAVQSKSGLTYDNSTGVLSGALDSLSYASTQLTKLQGFSDGYEHRYTATAFTAQMLEALANAAANDTPELRKAALLGGDDTITGSSLDSNYLEGGAGNDRITGNAGSDELYGDEGDDQLFGLAGDDTLYGGDGNDVLDGGAGSNWLIGGAGDDTYVINNALELVGINTDGTQSFSDTGSDTLRITYKGGTAAAPVTVSLVASNLAAVENVQLAGAGVFTVIGNAQNNILDAGKTASTLSGGSGHDTYYVNVKGTTVVEAAAGGTDTVIAAISYALGADVENLTLAGKAALNGTGNAQANVLIGNDGANILDGGAGADSLAGGKGNDTYIVDHLGDVVTEALNAGIDTVKSSVSFTLGINLENLTLTGTAQTSFYATGNALNNTLIGDAGNNHLDGRAGVDKLLGGAGDDTYSVDLIAKGVGAKAIAALEDVVTERKGEGDNDRLVLRLSDDAETKLAGATKATTLTLANYLEHLDASGTGVVKLNLTGNAAGNRLTGNDWGNVINGGAGNDSIDGGAGNDLIIGGVGADTLTGGAGNDTFSFTSLKDLGLEARQDTITDFTVGEDTLNFKGFKGWSFDAAATQATGAKQLWAVVEAGHTTLYGNSGGTLTEDFSIKLLGVTELGAGDILFG</sequence>
<dbReference type="GO" id="GO:0005509">
    <property type="term" value="F:calcium ion binding"/>
    <property type="evidence" value="ECO:0007669"/>
    <property type="project" value="InterPro"/>
</dbReference>
<dbReference type="RefSeq" id="WP_271196989.1">
    <property type="nucleotide sequence ID" value="NZ_BSFN01000014.1"/>
</dbReference>
<dbReference type="SUPFAM" id="SSF51120">
    <property type="entry name" value="beta-Roll"/>
    <property type="match status" value="3"/>
</dbReference>
<keyword evidence="5" id="KW-0677">Repeat</keyword>
<keyword evidence="8" id="KW-0472">Membrane</keyword>
<dbReference type="AlphaFoldDB" id="A0A9W6K7B6"/>
<evidence type="ECO:0000313" key="10">
    <source>
        <dbReference type="Proteomes" id="UP001143328"/>
    </source>
</evidence>
<keyword evidence="7" id="KW-0843">Virulence</keyword>
<dbReference type="EMBL" id="BSFN01000014">
    <property type="protein sequence ID" value="GLK90811.1"/>
    <property type="molecule type" value="Genomic_DNA"/>
</dbReference>
<dbReference type="PANTHER" id="PTHR38340">
    <property type="entry name" value="S-LAYER PROTEIN"/>
    <property type="match status" value="1"/>
</dbReference>